<gene>
    <name evidence="2" type="ORF">SNEC2469_LOCUS25213</name>
</gene>
<protein>
    <submittedName>
        <fullName evidence="2">Uncharacterized protein</fullName>
    </submittedName>
</protein>
<evidence type="ECO:0000313" key="3">
    <source>
        <dbReference type="Proteomes" id="UP000601435"/>
    </source>
</evidence>
<keyword evidence="1" id="KW-1133">Transmembrane helix</keyword>
<organism evidence="2 3">
    <name type="scientific">Symbiodinium necroappetens</name>
    <dbReference type="NCBI Taxonomy" id="1628268"/>
    <lineage>
        <taxon>Eukaryota</taxon>
        <taxon>Sar</taxon>
        <taxon>Alveolata</taxon>
        <taxon>Dinophyceae</taxon>
        <taxon>Suessiales</taxon>
        <taxon>Symbiodiniaceae</taxon>
        <taxon>Symbiodinium</taxon>
    </lineage>
</organism>
<reference evidence="2" key="1">
    <citation type="submission" date="2021-02" db="EMBL/GenBank/DDBJ databases">
        <authorList>
            <person name="Dougan E. K."/>
            <person name="Rhodes N."/>
            <person name="Thang M."/>
            <person name="Chan C."/>
        </authorList>
    </citation>
    <scope>NUCLEOTIDE SEQUENCE</scope>
</reference>
<sequence length="144" mass="15406">MAMARASSASGGRIRSAAGAVQVRGTLHSPGARARFLGGIRLQRMSLERSQNLLRLLVLCHRPPFCLCIVLAHGAIGLAAVVPVASATAVRLSKSVDTPLCQICVDRCSVVWGLWQSTGWQGVAWQHFKLRKTPAKRLAANVAL</sequence>
<dbReference type="AlphaFoldDB" id="A0A812ZQE0"/>
<keyword evidence="3" id="KW-1185">Reference proteome</keyword>
<proteinExistence type="predicted"/>
<keyword evidence="1" id="KW-0812">Transmembrane</keyword>
<evidence type="ECO:0000256" key="1">
    <source>
        <dbReference type="SAM" id="Phobius"/>
    </source>
</evidence>
<comment type="caution">
    <text evidence="2">The sequence shown here is derived from an EMBL/GenBank/DDBJ whole genome shotgun (WGS) entry which is preliminary data.</text>
</comment>
<dbReference type="Proteomes" id="UP000601435">
    <property type="component" value="Unassembled WGS sequence"/>
</dbReference>
<feature type="transmembrane region" description="Helical" evidence="1">
    <location>
        <begin position="65"/>
        <end position="85"/>
    </location>
</feature>
<dbReference type="EMBL" id="CAJNJA010049408">
    <property type="protein sequence ID" value="CAE7837112.1"/>
    <property type="molecule type" value="Genomic_DNA"/>
</dbReference>
<evidence type="ECO:0000313" key="2">
    <source>
        <dbReference type="EMBL" id="CAE7837112.1"/>
    </source>
</evidence>
<name>A0A812ZQE0_9DINO</name>
<keyword evidence="1" id="KW-0472">Membrane</keyword>
<accession>A0A812ZQE0</accession>